<reference evidence="1 2" key="1">
    <citation type="journal article" date="2024" name="G3 (Bethesda)">
        <title>Genome assembly of Hibiscus sabdariffa L. provides insights into metabolisms of medicinal natural products.</title>
        <authorList>
            <person name="Kim T."/>
        </authorList>
    </citation>
    <scope>NUCLEOTIDE SEQUENCE [LARGE SCALE GENOMIC DNA]</scope>
    <source>
        <strain evidence="1">TK-2024</strain>
        <tissue evidence="1">Old leaves</tissue>
    </source>
</reference>
<dbReference type="EMBL" id="JBBPBN010000034">
    <property type="protein sequence ID" value="KAK9003079.1"/>
    <property type="molecule type" value="Genomic_DNA"/>
</dbReference>
<proteinExistence type="predicted"/>
<keyword evidence="2" id="KW-1185">Reference proteome</keyword>
<comment type="caution">
    <text evidence="1">The sequence shown here is derived from an EMBL/GenBank/DDBJ whole genome shotgun (WGS) entry which is preliminary data.</text>
</comment>
<name>A0ABR2QR34_9ROSI</name>
<evidence type="ECO:0000313" key="1">
    <source>
        <dbReference type="EMBL" id="KAK9003079.1"/>
    </source>
</evidence>
<accession>A0ABR2QR34</accession>
<sequence>MDAGAMEGDGLNGGTKISYSSMAAKSHDTDGSPMKDLNFTGEEVVVLDEDCLVDESRAFSTIKFFDKVEFMNLNIKKWIFVNLKNVSDFVSNRADWDILFGSLLWNLWMRQNDVAFNGYNGRRDENCDSRSTTVGVCYA</sequence>
<gene>
    <name evidence="1" type="ORF">V6N11_060650</name>
</gene>
<evidence type="ECO:0000313" key="2">
    <source>
        <dbReference type="Proteomes" id="UP001396334"/>
    </source>
</evidence>
<dbReference type="Proteomes" id="UP001396334">
    <property type="component" value="Unassembled WGS sequence"/>
</dbReference>
<protein>
    <submittedName>
        <fullName evidence="1">Uncharacterized protein</fullName>
    </submittedName>
</protein>
<organism evidence="1 2">
    <name type="scientific">Hibiscus sabdariffa</name>
    <name type="common">roselle</name>
    <dbReference type="NCBI Taxonomy" id="183260"/>
    <lineage>
        <taxon>Eukaryota</taxon>
        <taxon>Viridiplantae</taxon>
        <taxon>Streptophyta</taxon>
        <taxon>Embryophyta</taxon>
        <taxon>Tracheophyta</taxon>
        <taxon>Spermatophyta</taxon>
        <taxon>Magnoliopsida</taxon>
        <taxon>eudicotyledons</taxon>
        <taxon>Gunneridae</taxon>
        <taxon>Pentapetalae</taxon>
        <taxon>rosids</taxon>
        <taxon>malvids</taxon>
        <taxon>Malvales</taxon>
        <taxon>Malvaceae</taxon>
        <taxon>Malvoideae</taxon>
        <taxon>Hibiscus</taxon>
    </lineage>
</organism>